<proteinExistence type="predicted"/>
<feature type="transmembrane region" description="Helical" evidence="1">
    <location>
        <begin position="199"/>
        <end position="232"/>
    </location>
</feature>
<gene>
    <name evidence="2" type="ORF">GTC17253_07930</name>
</gene>
<evidence type="ECO:0000313" key="2">
    <source>
        <dbReference type="EMBL" id="BFO70827.1"/>
    </source>
</evidence>
<feature type="transmembrane region" description="Helical" evidence="1">
    <location>
        <begin position="33"/>
        <end position="52"/>
    </location>
</feature>
<keyword evidence="1" id="KW-1133">Transmembrane helix</keyword>
<evidence type="ECO:0000256" key="1">
    <source>
        <dbReference type="SAM" id="Phobius"/>
    </source>
</evidence>
<organism evidence="2">
    <name type="scientific">Prevotella sp. GTC17253</name>
    <dbReference type="NCBI Taxonomy" id="3236793"/>
    <lineage>
        <taxon>Bacteria</taxon>
        <taxon>Pseudomonadati</taxon>
        <taxon>Bacteroidota</taxon>
        <taxon>Bacteroidia</taxon>
        <taxon>Bacteroidales</taxon>
        <taxon>Prevotellaceae</taxon>
        <taxon>Prevotella</taxon>
    </lineage>
</organism>
<dbReference type="EMBL" id="AP035785">
    <property type="protein sequence ID" value="BFO70827.1"/>
    <property type="molecule type" value="Genomic_DNA"/>
</dbReference>
<name>A0AB33ITX3_9BACT</name>
<sequence length="305" mass="33947">MKNEDLYKNRSFAGCIKSAFDMVSTNPTKILKATWLPSVVSAIAATFIMLTYLPDMTITKFGISHPTLTLTVMALCWLFLATASIWLISSIYRLVNGQTFKTTWKRSAIIVQDYFVVSILTGYIVSYGIPALVSYLVQHQLMAAQTAMTGSYLATILLGIIVTAICLPCVYSGTEYLVEEHASWKNILGSAYKTGWKHWGFLFTTNLMTLIVAACIGFLCLLPLQIIVGAQVSNQLGILDGDPDGAPAYFRWLLIGTSVISFTIMNYIFLWGCMVNYYVMGTIKRREEEKTAANTTTDNMQPVYE</sequence>
<reference evidence="2" key="1">
    <citation type="submission" date="2024-07" db="EMBL/GenBank/DDBJ databases">
        <title>Complete genome sequence of Prevotella sp. YM-2024 GTC17253.</title>
        <authorList>
            <person name="Hayashi M."/>
            <person name="Muto Y."/>
            <person name="Tanaka K."/>
            <person name="Niwa H."/>
        </authorList>
    </citation>
    <scope>NUCLEOTIDE SEQUENCE</scope>
    <source>
        <strain evidence="2">GTC17253</strain>
    </source>
</reference>
<keyword evidence="1" id="KW-0812">Transmembrane</keyword>
<feature type="transmembrane region" description="Helical" evidence="1">
    <location>
        <begin position="152"/>
        <end position="178"/>
    </location>
</feature>
<evidence type="ECO:0008006" key="3">
    <source>
        <dbReference type="Google" id="ProtNLM"/>
    </source>
</evidence>
<feature type="transmembrane region" description="Helical" evidence="1">
    <location>
        <begin position="72"/>
        <end position="95"/>
    </location>
</feature>
<feature type="transmembrane region" description="Helical" evidence="1">
    <location>
        <begin position="115"/>
        <end position="137"/>
    </location>
</feature>
<accession>A0AB33ITX3</accession>
<protein>
    <recommendedName>
        <fullName evidence="3">DUF975 family protein</fullName>
    </recommendedName>
</protein>
<keyword evidence="1" id="KW-0472">Membrane</keyword>
<dbReference type="AlphaFoldDB" id="A0AB33ITX3"/>
<feature type="transmembrane region" description="Helical" evidence="1">
    <location>
        <begin position="252"/>
        <end position="279"/>
    </location>
</feature>